<keyword evidence="2" id="KW-1185">Reference proteome</keyword>
<reference evidence="1" key="1">
    <citation type="submission" date="2022-06" db="EMBL/GenBank/DDBJ databases">
        <title>Fusarium solani species complex genomes reveal bases of compartmentalisation and animal pathogenesis.</title>
        <authorList>
            <person name="Tsai I.J."/>
        </authorList>
    </citation>
    <scope>NUCLEOTIDE SEQUENCE</scope>
    <source>
        <strain evidence="1">Fu6.1</strain>
    </source>
</reference>
<sequence>MQERRVNSTHRTQIFIKMAAPVWFITGSSNGFGLLLSLRALQAGHRVIATVRDPVRSSEAVKSIEEAGGKIIQLDMTESKASITKKIQEAEKIFGKIDYLVNNAGYSVLGVIELFTEAEAEQQIQTNFFGPFYAVQAVLPGMRARRSGTIVNVSSVAGQDGNPSCGLYAASKFGLEGFTEALSKEVKEFGIDVLLVEPGAFRTNFLGASIKSDTSAERAYAGTAVDEALKKFSAGTGKQPGDPKKAVNVIFEVVTGEGEAGHLKGNILRLPLGRDAFTRIQSKVHWVQRDLDASIAVGVDTSLDGE</sequence>
<proteinExistence type="predicted"/>
<accession>A0ACC0QVZ7</accession>
<gene>
    <name evidence="1" type="ORF">NCS57_00840100</name>
</gene>
<dbReference type="EMBL" id="CM046508">
    <property type="protein sequence ID" value="KAI8666161.1"/>
    <property type="molecule type" value="Genomic_DNA"/>
</dbReference>
<organism evidence="1 2">
    <name type="scientific">Fusarium keratoplasticum</name>
    <dbReference type="NCBI Taxonomy" id="1328300"/>
    <lineage>
        <taxon>Eukaryota</taxon>
        <taxon>Fungi</taxon>
        <taxon>Dikarya</taxon>
        <taxon>Ascomycota</taxon>
        <taxon>Pezizomycotina</taxon>
        <taxon>Sordariomycetes</taxon>
        <taxon>Hypocreomycetidae</taxon>
        <taxon>Hypocreales</taxon>
        <taxon>Nectriaceae</taxon>
        <taxon>Fusarium</taxon>
        <taxon>Fusarium solani species complex</taxon>
    </lineage>
</organism>
<evidence type="ECO:0000313" key="1">
    <source>
        <dbReference type="EMBL" id="KAI8666161.1"/>
    </source>
</evidence>
<protein>
    <submittedName>
        <fullName evidence="1">Uncharacterized protein</fullName>
    </submittedName>
</protein>
<dbReference type="Proteomes" id="UP001065298">
    <property type="component" value="Chromosome 6"/>
</dbReference>
<name>A0ACC0QVZ7_9HYPO</name>
<comment type="caution">
    <text evidence="1">The sequence shown here is derived from an EMBL/GenBank/DDBJ whole genome shotgun (WGS) entry which is preliminary data.</text>
</comment>
<evidence type="ECO:0000313" key="2">
    <source>
        <dbReference type="Proteomes" id="UP001065298"/>
    </source>
</evidence>